<keyword evidence="10 11" id="KW-0472">Membrane</keyword>
<keyword evidence="7" id="KW-0762">Sugar transport</keyword>
<feature type="transmembrane region" description="Helical" evidence="11">
    <location>
        <begin position="20"/>
        <end position="39"/>
    </location>
</feature>
<feature type="transmembrane region" description="Helical" evidence="11">
    <location>
        <begin position="200"/>
        <end position="223"/>
    </location>
</feature>
<evidence type="ECO:0000313" key="14">
    <source>
        <dbReference type="Proteomes" id="UP000295765"/>
    </source>
</evidence>
<evidence type="ECO:0000259" key="12">
    <source>
        <dbReference type="PROSITE" id="PS50850"/>
    </source>
</evidence>
<accession>A0A4R2KVJ7</accession>
<dbReference type="NCBIfam" id="TIGR00885">
    <property type="entry name" value="fucP"/>
    <property type="match status" value="1"/>
</dbReference>
<dbReference type="AlphaFoldDB" id="A0A4R2KVJ7"/>
<dbReference type="InterPro" id="IPR050375">
    <property type="entry name" value="MFS_TsgA-like"/>
</dbReference>
<evidence type="ECO:0000256" key="4">
    <source>
        <dbReference type="ARBA" id="ARBA00022448"/>
    </source>
</evidence>
<dbReference type="RefSeq" id="WP_132545482.1">
    <property type="nucleotide sequence ID" value="NZ_SLWY01000027.1"/>
</dbReference>
<evidence type="ECO:0000256" key="5">
    <source>
        <dbReference type="ARBA" id="ARBA00022475"/>
    </source>
</evidence>
<protein>
    <submittedName>
        <fullName evidence="13">FHS family L-fucose permease-like MFS transporter</fullName>
    </submittedName>
</protein>
<dbReference type="OrthoDB" id="9795150at2"/>
<organism evidence="13 14">
    <name type="scientific">Plasticicumulans lactativorans</name>
    <dbReference type="NCBI Taxonomy" id="1133106"/>
    <lineage>
        <taxon>Bacteria</taxon>
        <taxon>Pseudomonadati</taxon>
        <taxon>Pseudomonadota</taxon>
        <taxon>Gammaproteobacteria</taxon>
        <taxon>Candidatus Competibacteraceae</taxon>
        <taxon>Plasticicumulans</taxon>
    </lineage>
</organism>
<dbReference type="InterPro" id="IPR011701">
    <property type="entry name" value="MFS"/>
</dbReference>
<comment type="subcellular location">
    <subcellularLocation>
        <location evidence="2">Cell inner membrane</location>
        <topology evidence="2">Multi-pass membrane protein</topology>
    </subcellularLocation>
</comment>
<dbReference type="GO" id="GO:0005886">
    <property type="term" value="C:plasma membrane"/>
    <property type="evidence" value="ECO:0007669"/>
    <property type="project" value="UniProtKB-SubCell"/>
</dbReference>
<dbReference type="GO" id="GO:1904659">
    <property type="term" value="P:D-glucose transmembrane transport"/>
    <property type="evidence" value="ECO:0007669"/>
    <property type="project" value="InterPro"/>
</dbReference>
<feature type="transmembrane region" description="Helical" evidence="11">
    <location>
        <begin position="257"/>
        <end position="279"/>
    </location>
</feature>
<evidence type="ECO:0000256" key="9">
    <source>
        <dbReference type="ARBA" id="ARBA00022989"/>
    </source>
</evidence>
<feature type="transmembrane region" description="Helical" evidence="11">
    <location>
        <begin position="59"/>
        <end position="83"/>
    </location>
</feature>
<keyword evidence="4" id="KW-0813">Transport</keyword>
<sequence>MAGVSPALSMRSGSAQAAGANYRTPLIVLTSLFFMWGFITSLNDILIPHLRAVFTLSYVQAMMIQFCFFVAYLVMSFPAGFLVEKLGYKQGIVIGLTTAGIGCLLFYPAAGQASYVFFLGALFVLASGITLLQVSANPYVAILGQPETASSRLNLTQAFNSLGTTLAPFFGSLVILSVATRPAGEMSPADAAAHAAAEAAAVQVPYIGLALVLFAIAVVIALFKLPKVEEPEMPTEVPEGGKAVYHTHENVWAYRHLVLGAVGIFVYVGAEVSIGSFLVNFMGQPEIAGLREVDAAKYLSIYWGGAMVGRFIGAALLTRVRPGYLLAFNAFVVTALLLVAMLVAGKTAMWALLLIGLFNSIMFPTIFTLAIEGLGKHTGEGSGVLCMAIVGGAIVPVIQGFFADHLGLLMSFFIPVVCYLYIAYYGLKGHYADFTPN</sequence>
<dbReference type="InterPro" id="IPR005275">
    <property type="entry name" value="Lfuc_symporter_FucP"/>
</dbReference>
<dbReference type="Proteomes" id="UP000295765">
    <property type="component" value="Unassembled WGS sequence"/>
</dbReference>
<evidence type="ECO:0000256" key="8">
    <source>
        <dbReference type="ARBA" id="ARBA00022692"/>
    </source>
</evidence>
<feature type="transmembrane region" description="Helical" evidence="11">
    <location>
        <begin position="383"/>
        <end position="402"/>
    </location>
</feature>
<evidence type="ECO:0000256" key="7">
    <source>
        <dbReference type="ARBA" id="ARBA00022597"/>
    </source>
</evidence>
<dbReference type="Pfam" id="PF07690">
    <property type="entry name" value="MFS_1"/>
    <property type="match status" value="1"/>
</dbReference>
<feature type="transmembrane region" description="Helical" evidence="11">
    <location>
        <begin position="324"/>
        <end position="344"/>
    </location>
</feature>
<feature type="transmembrane region" description="Helical" evidence="11">
    <location>
        <begin position="90"/>
        <end position="109"/>
    </location>
</feature>
<feature type="transmembrane region" description="Helical" evidence="11">
    <location>
        <begin position="299"/>
        <end position="317"/>
    </location>
</feature>
<evidence type="ECO:0000256" key="6">
    <source>
        <dbReference type="ARBA" id="ARBA00022519"/>
    </source>
</evidence>
<dbReference type="NCBIfam" id="TIGR01272">
    <property type="entry name" value="gluP"/>
    <property type="match status" value="1"/>
</dbReference>
<dbReference type="GO" id="GO:0055056">
    <property type="term" value="F:D-glucose transmembrane transporter activity"/>
    <property type="evidence" value="ECO:0007669"/>
    <property type="project" value="InterPro"/>
</dbReference>
<feature type="transmembrane region" description="Helical" evidence="11">
    <location>
        <begin position="350"/>
        <end position="371"/>
    </location>
</feature>
<comment type="caution">
    <text evidence="13">The sequence shown here is derived from an EMBL/GenBank/DDBJ whole genome shotgun (WGS) entry which is preliminary data.</text>
</comment>
<feature type="transmembrane region" description="Helical" evidence="11">
    <location>
        <begin position="158"/>
        <end position="180"/>
    </location>
</feature>
<dbReference type="CDD" id="cd17394">
    <property type="entry name" value="MFS_FucP_like"/>
    <property type="match status" value="1"/>
</dbReference>
<dbReference type="Gene3D" id="1.20.1250.20">
    <property type="entry name" value="MFS general substrate transporter like domains"/>
    <property type="match status" value="2"/>
</dbReference>
<reference evidence="13 14" key="1">
    <citation type="submission" date="2019-03" db="EMBL/GenBank/DDBJ databases">
        <title>Genomic Encyclopedia of Type Strains, Phase IV (KMG-IV): sequencing the most valuable type-strain genomes for metagenomic binning, comparative biology and taxonomic classification.</title>
        <authorList>
            <person name="Goeker M."/>
        </authorList>
    </citation>
    <scope>NUCLEOTIDE SEQUENCE [LARGE SCALE GENOMIC DNA]</scope>
    <source>
        <strain evidence="13 14">DSM 25287</strain>
    </source>
</reference>
<dbReference type="GO" id="GO:0005354">
    <property type="term" value="F:galactose transmembrane transporter activity"/>
    <property type="evidence" value="ECO:0007669"/>
    <property type="project" value="InterPro"/>
</dbReference>
<feature type="transmembrane region" description="Helical" evidence="11">
    <location>
        <begin position="408"/>
        <end position="427"/>
    </location>
</feature>
<dbReference type="SUPFAM" id="SSF103473">
    <property type="entry name" value="MFS general substrate transporter"/>
    <property type="match status" value="1"/>
</dbReference>
<evidence type="ECO:0000313" key="13">
    <source>
        <dbReference type="EMBL" id="TCO76962.1"/>
    </source>
</evidence>
<comment type="function">
    <text evidence="1">Intake of glucose and galactose.</text>
</comment>
<dbReference type="GO" id="GO:0015535">
    <property type="term" value="F:fucose:proton symporter activity"/>
    <property type="evidence" value="ECO:0007669"/>
    <property type="project" value="InterPro"/>
</dbReference>
<proteinExistence type="inferred from homology"/>
<keyword evidence="6" id="KW-0997">Cell inner membrane</keyword>
<dbReference type="InterPro" id="IPR005964">
    <property type="entry name" value="Glc/Gal_transptr_bac"/>
</dbReference>
<evidence type="ECO:0000256" key="3">
    <source>
        <dbReference type="ARBA" id="ARBA00009120"/>
    </source>
</evidence>
<evidence type="ECO:0000256" key="2">
    <source>
        <dbReference type="ARBA" id="ARBA00004429"/>
    </source>
</evidence>
<feature type="domain" description="Major facilitator superfamily (MFS) profile" evidence="12">
    <location>
        <begin position="25"/>
        <end position="437"/>
    </location>
</feature>
<dbReference type="InterPro" id="IPR020846">
    <property type="entry name" value="MFS_dom"/>
</dbReference>
<keyword evidence="5" id="KW-1003">Cell membrane</keyword>
<dbReference type="InterPro" id="IPR036259">
    <property type="entry name" value="MFS_trans_sf"/>
</dbReference>
<keyword evidence="14" id="KW-1185">Reference proteome</keyword>
<dbReference type="EMBL" id="SLWY01000027">
    <property type="protein sequence ID" value="TCO76962.1"/>
    <property type="molecule type" value="Genomic_DNA"/>
</dbReference>
<gene>
    <name evidence="13" type="ORF">EV699_1271</name>
</gene>
<dbReference type="PROSITE" id="PS50850">
    <property type="entry name" value="MFS"/>
    <property type="match status" value="1"/>
</dbReference>
<keyword evidence="9 11" id="KW-1133">Transmembrane helix</keyword>
<name>A0A4R2KVJ7_9GAMM</name>
<evidence type="ECO:0000256" key="11">
    <source>
        <dbReference type="SAM" id="Phobius"/>
    </source>
</evidence>
<keyword evidence="8 11" id="KW-0812">Transmembrane</keyword>
<dbReference type="PANTHER" id="PTHR43702">
    <property type="entry name" value="L-FUCOSE-PROTON SYMPORTER"/>
    <property type="match status" value="1"/>
</dbReference>
<feature type="transmembrane region" description="Helical" evidence="11">
    <location>
        <begin position="115"/>
        <end position="137"/>
    </location>
</feature>
<evidence type="ECO:0000256" key="10">
    <source>
        <dbReference type="ARBA" id="ARBA00023136"/>
    </source>
</evidence>
<comment type="similarity">
    <text evidence="3">Belongs to the major facilitator superfamily. FHS transporter (TC 2.A.1.7) family.</text>
</comment>
<evidence type="ECO:0000256" key="1">
    <source>
        <dbReference type="ARBA" id="ARBA00003321"/>
    </source>
</evidence>
<dbReference type="PANTHER" id="PTHR43702:SF3">
    <property type="entry name" value="PROTEIN TSGA"/>
    <property type="match status" value="1"/>
</dbReference>